<name>A0A9D2LVN7_9FIRM</name>
<dbReference type="AlphaFoldDB" id="A0A9D2LVN7"/>
<dbReference type="Proteomes" id="UP000823842">
    <property type="component" value="Unassembled WGS sequence"/>
</dbReference>
<evidence type="ECO:0000256" key="1">
    <source>
        <dbReference type="SAM" id="Phobius"/>
    </source>
</evidence>
<reference evidence="2" key="2">
    <citation type="submission" date="2021-04" db="EMBL/GenBank/DDBJ databases">
        <authorList>
            <person name="Gilroy R."/>
        </authorList>
    </citation>
    <scope>NUCLEOTIDE SEQUENCE</scope>
    <source>
        <strain evidence="2">ChiSjej1B19-5720</strain>
    </source>
</reference>
<keyword evidence="1" id="KW-1133">Transmembrane helix</keyword>
<comment type="caution">
    <text evidence="2">The sequence shown here is derived from an EMBL/GenBank/DDBJ whole genome shotgun (WGS) entry which is preliminary data.</text>
</comment>
<proteinExistence type="predicted"/>
<feature type="transmembrane region" description="Helical" evidence="1">
    <location>
        <begin position="6"/>
        <end position="23"/>
    </location>
</feature>
<evidence type="ECO:0000313" key="2">
    <source>
        <dbReference type="EMBL" id="HJB29951.1"/>
    </source>
</evidence>
<accession>A0A9D2LVN7</accession>
<organism evidence="2 3">
    <name type="scientific">Candidatus Blautia faecavium</name>
    <dbReference type="NCBI Taxonomy" id="2838487"/>
    <lineage>
        <taxon>Bacteria</taxon>
        <taxon>Bacillati</taxon>
        <taxon>Bacillota</taxon>
        <taxon>Clostridia</taxon>
        <taxon>Lachnospirales</taxon>
        <taxon>Lachnospiraceae</taxon>
        <taxon>Blautia</taxon>
    </lineage>
</organism>
<dbReference type="EMBL" id="DWYZ01000276">
    <property type="protein sequence ID" value="HJB29951.1"/>
    <property type="molecule type" value="Genomic_DNA"/>
</dbReference>
<protein>
    <submittedName>
        <fullName evidence="2">FeoB-associated Cys-rich membrane protein</fullName>
    </submittedName>
</protein>
<keyword evidence="1" id="KW-0472">Membrane</keyword>
<reference evidence="2" key="1">
    <citation type="journal article" date="2021" name="PeerJ">
        <title>Extensive microbial diversity within the chicken gut microbiome revealed by metagenomics and culture.</title>
        <authorList>
            <person name="Gilroy R."/>
            <person name="Ravi A."/>
            <person name="Getino M."/>
            <person name="Pursley I."/>
            <person name="Horton D.L."/>
            <person name="Alikhan N.F."/>
            <person name="Baker D."/>
            <person name="Gharbi K."/>
            <person name="Hall N."/>
            <person name="Watson M."/>
            <person name="Adriaenssens E.M."/>
            <person name="Foster-Nyarko E."/>
            <person name="Jarju S."/>
            <person name="Secka A."/>
            <person name="Antonio M."/>
            <person name="Oren A."/>
            <person name="Chaudhuri R.R."/>
            <person name="La Ragione R."/>
            <person name="Hildebrand F."/>
            <person name="Pallen M.J."/>
        </authorList>
    </citation>
    <scope>NUCLEOTIDE SEQUENCE</scope>
    <source>
        <strain evidence="2">ChiSjej1B19-5720</strain>
    </source>
</reference>
<keyword evidence="1" id="KW-0812">Transmembrane</keyword>
<sequence length="50" mass="5563">MIVDILILLIVFGLVGFVLYRKWKNRKAGGCGCGCCKDCPKGKRGVEFKE</sequence>
<gene>
    <name evidence="2" type="ORF">IAA06_14350</name>
</gene>
<evidence type="ECO:0000313" key="3">
    <source>
        <dbReference type="Proteomes" id="UP000823842"/>
    </source>
</evidence>
<dbReference type="Pfam" id="PF12669">
    <property type="entry name" value="FeoB_associated"/>
    <property type="match status" value="1"/>
</dbReference>